<comment type="caution">
    <text evidence="1">The sequence shown here is derived from an EMBL/GenBank/DDBJ whole genome shotgun (WGS) entry which is preliminary data.</text>
</comment>
<dbReference type="eggNOG" id="COG3631">
    <property type="taxonomic scope" value="Bacteria"/>
</dbReference>
<dbReference type="PATRIC" id="fig|1088721.3.peg.2813"/>
<keyword evidence="2" id="KW-1185">Reference proteome</keyword>
<name>G6EES5_9SPHN</name>
<dbReference type="RefSeq" id="WP_007013757.1">
    <property type="nucleotide sequence ID" value="NZ_AGFM01000043.1"/>
</dbReference>
<reference evidence="1 2" key="1">
    <citation type="journal article" date="2012" name="J. Bacteriol.">
        <title>Genome sequence of benzo(a)pyrene-degrading bacterium Novosphingobium pentaromativorans US6-1.</title>
        <authorList>
            <person name="Luo Y.R."/>
            <person name="Kang S.G."/>
            <person name="Kim S.J."/>
            <person name="Kim M.R."/>
            <person name="Li N."/>
            <person name="Lee J.H."/>
            <person name="Kwon K.K."/>
        </authorList>
    </citation>
    <scope>NUCLEOTIDE SEQUENCE [LARGE SCALE GENOMIC DNA]</scope>
    <source>
        <strain evidence="1 2">US6-1</strain>
    </source>
</reference>
<dbReference type="Proteomes" id="UP000004030">
    <property type="component" value="Unassembled WGS sequence"/>
</dbReference>
<evidence type="ECO:0000313" key="1">
    <source>
        <dbReference type="EMBL" id="EHJ60140.1"/>
    </source>
</evidence>
<evidence type="ECO:0000313" key="2">
    <source>
        <dbReference type="Proteomes" id="UP000004030"/>
    </source>
</evidence>
<protein>
    <submittedName>
        <fullName evidence="1">Uncharacterized protein</fullName>
    </submittedName>
</protein>
<accession>G6EES5</accession>
<proteinExistence type="predicted"/>
<organism evidence="1 2">
    <name type="scientific">Novosphingobium pentaromativorans US6-1</name>
    <dbReference type="NCBI Taxonomy" id="1088721"/>
    <lineage>
        <taxon>Bacteria</taxon>
        <taxon>Pseudomonadati</taxon>
        <taxon>Pseudomonadota</taxon>
        <taxon>Alphaproteobacteria</taxon>
        <taxon>Sphingomonadales</taxon>
        <taxon>Sphingomonadaceae</taxon>
        <taxon>Novosphingobium</taxon>
    </lineage>
</organism>
<dbReference type="AlphaFoldDB" id="G6EES5"/>
<gene>
    <name evidence="1" type="ORF">NSU_2846</name>
</gene>
<sequence length="76" mass="7986">MAMCNVASIDRVETTAGKNHAVTLLSFRFADPNLAPAEPGGVFKLRNGKCCEIKTCDYDPSVFHAASRAKAAASAA</sequence>
<dbReference type="EMBL" id="AGFM01000043">
    <property type="protein sequence ID" value="EHJ60140.1"/>
    <property type="molecule type" value="Genomic_DNA"/>
</dbReference>